<evidence type="ECO:0000313" key="3">
    <source>
        <dbReference type="Proteomes" id="UP001431776"/>
    </source>
</evidence>
<gene>
    <name evidence="2" type="ORF">QJ522_20520</name>
</gene>
<sequence>MNDKELVRVAAAIENALWQLRKSRYARCAAQLSLFAGTIRNLIGDSRKLAVAVSRDWIAAAEHSCKTISRQLGEIPFLASNIQSLLDRRHREMPALSAIAADLWALQQEFDDVAFNGEENALCVVTEAITLEDIYLGRFRIALYLDSLSELYQKVPYYVVAIDPHPAATDNAITHPHVSHDVVCEGDGAAAIKAALETGRLVDFFTMVRSILTTYNPDSPYVPLTDWHGVSCYECGYIVDSEQSYYCTCCDNAVCDDCSAVCAGCSEIICKSCAGTCEICERSLCPRCAKKKCSECESVCCESCLDEGLCPECREERQSNEEQETEDEQEAPTGQEAAVMGGRLADGGQRAGTAYAAVQPDGVGQAPVLPGPIGQ</sequence>
<evidence type="ECO:0000313" key="2">
    <source>
        <dbReference type="EMBL" id="MDI6451459.1"/>
    </source>
</evidence>
<comment type="caution">
    <text evidence="2">The sequence shown here is derived from an EMBL/GenBank/DDBJ whole genome shotgun (WGS) entry which is preliminary data.</text>
</comment>
<reference evidence="2" key="1">
    <citation type="submission" date="2023-05" db="EMBL/GenBank/DDBJ databases">
        <title>Anaerotaeda fermentans gen. nov., sp. nov., a novel anaerobic planctomycete of the new family within the order Sedimentisphaerales isolated from Taman Peninsula, Russia.</title>
        <authorList>
            <person name="Khomyakova M.A."/>
            <person name="Merkel A.Y."/>
            <person name="Slobodkin A.I."/>
        </authorList>
    </citation>
    <scope>NUCLEOTIDE SEQUENCE</scope>
    <source>
        <strain evidence="2">M17dextr</strain>
    </source>
</reference>
<protein>
    <submittedName>
        <fullName evidence="2">Uncharacterized protein</fullName>
    </submittedName>
</protein>
<evidence type="ECO:0000256" key="1">
    <source>
        <dbReference type="SAM" id="MobiDB-lite"/>
    </source>
</evidence>
<feature type="region of interest" description="Disordered" evidence="1">
    <location>
        <begin position="321"/>
        <end position="375"/>
    </location>
</feature>
<proteinExistence type="predicted"/>
<name>A0AAW6U6A2_9BACT</name>
<accession>A0AAW6U6A2</accession>
<dbReference type="Proteomes" id="UP001431776">
    <property type="component" value="Unassembled WGS sequence"/>
</dbReference>
<dbReference type="AlphaFoldDB" id="A0AAW6U6A2"/>
<dbReference type="RefSeq" id="WP_349246866.1">
    <property type="nucleotide sequence ID" value="NZ_JASCXX010000036.1"/>
</dbReference>
<organism evidence="2 3">
    <name type="scientific">Anaerobaca lacustris</name>
    <dbReference type="NCBI Taxonomy" id="3044600"/>
    <lineage>
        <taxon>Bacteria</taxon>
        <taxon>Pseudomonadati</taxon>
        <taxon>Planctomycetota</taxon>
        <taxon>Phycisphaerae</taxon>
        <taxon>Sedimentisphaerales</taxon>
        <taxon>Anaerobacaceae</taxon>
        <taxon>Anaerobaca</taxon>
    </lineage>
</organism>
<dbReference type="EMBL" id="JASCXX010000036">
    <property type="protein sequence ID" value="MDI6451459.1"/>
    <property type="molecule type" value="Genomic_DNA"/>
</dbReference>
<feature type="compositionally biased region" description="Acidic residues" evidence="1">
    <location>
        <begin position="321"/>
        <end position="330"/>
    </location>
</feature>
<keyword evidence="3" id="KW-1185">Reference proteome</keyword>